<keyword evidence="5 8" id="KW-0472">Membrane</keyword>
<comment type="similarity">
    <text evidence="8">Belongs to the ATPase delta chain family.</text>
</comment>
<dbReference type="NCBIfam" id="NF004402">
    <property type="entry name" value="PRK05758.2-2"/>
    <property type="match status" value="1"/>
</dbReference>
<dbReference type="PRINTS" id="PR00125">
    <property type="entry name" value="ATPASEDELTA"/>
</dbReference>
<evidence type="ECO:0000256" key="4">
    <source>
        <dbReference type="ARBA" id="ARBA00023065"/>
    </source>
</evidence>
<keyword evidence="2 8" id="KW-0813">Transport</keyword>
<evidence type="ECO:0000313" key="10">
    <source>
        <dbReference type="Proteomes" id="UP001626537"/>
    </source>
</evidence>
<evidence type="ECO:0000256" key="5">
    <source>
        <dbReference type="ARBA" id="ARBA00023136"/>
    </source>
</evidence>
<dbReference type="EMBL" id="CP136864">
    <property type="protein sequence ID" value="WOJ92440.1"/>
    <property type="molecule type" value="Genomic_DNA"/>
</dbReference>
<evidence type="ECO:0000313" key="9">
    <source>
        <dbReference type="EMBL" id="WOJ92440.1"/>
    </source>
</evidence>
<keyword evidence="3 8" id="KW-0375">Hydrogen ion transport</keyword>
<keyword evidence="10" id="KW-1185">Reference proteome</keyword>
<gene>
    <name evidence="8" type="primary">atpH</name>
    <name evidence="9" type="ORF">R0135_11675</name>
</gene>
<comment type="subcellular location">
    <subcellularLocation>
        <location evidence="8">Cell membrane</location>
        <topology evidence="8">Peripheral membrane protein</topology>
    </subcellularLocation>
    <subcellularLocation>
        <location evidence="1">Membrane</location>
    </subcellularLocation>
</comment>
<accession>A0ABZ0HZW5</accession>
<dbReference type="SUPFAM" id="SSF47928">
    <property type="entry name" value="N-terminal domain of the delta subunit of the F1F0-ATP synthase"/>
    <property type="match status" value="1"/>
</dbReference>
<organism evidence="9 10">
    <name type="scientific">Congregibacter variabilis</name>
    <dbReference type="NCBI Taxonomy" id="3081200"/>
    <lineage>
        <taxon>Bacteria</taxon>
        <taxon>Pseudomonadati</taxon>
        <taxon>Pseudomonadota</taxon>
        <taxon>Gammaproteobacteria</taxon>
        <taxon>Cellvibrionales</taxon>
        <taxon>Halieaceae</taxon>
        <taxon>Congregibacter</taxon>
    </lineage>
</organism>
<keyword evidence="7 8" id="KW-0066">ATP synthesis</keyword>
<keyword evidence="6 8" id="KW-0139">CF(1)</keyword>
<evidence type="ECO:0000256" key="1">
    <source>
        <dbReference type="ARBA" id="ARBA00004370"/>
    </source>
</evidence>
<reference evidence="9 10" key="1">
    <citation type="submission" date="2023-10" db="EMBL/GenBank/DDBJ databases">
        <title>Two novel species belonging to the OM43/NOR5 clade.</title>
        <authorList>
            <person name="Park M."/>
        </authorList>
    </citation>
    <scope>NUCLEOTIDE SEQUENCE [LARGE SCALE GENOMIC DNA]</scope>
    <source>
        <strain evidence="9 10">IMCC43200</strain>
    </source>
</reference>
<protein>
    <recommendedName>
        <fullName evidence="8">ATP synthase subunit delta</fullName>
    </recommendedName>
    <alternativeName>
        <fullName evidence="8">ATP synthase F(1) sector subunit delta</fullName>
    </alternativeName>
    <alternativeName>
        <fullName evidence="8">F-type ATPase subunit delta</fullName>
        <shortName evidence="8">F-ATPase subunit delta</shortName>
    </alternativeName>
</protein>
<dbReference type="InterPro" id="IPR020781">
    <property type="entry name" value="ATPase_OSCP/d_CS"/>
</dbReference>
<evidence type="ECO:0000256" key="2">
    <source>
        <dbReference type="ARBA" id="ARBA00022448"/>
    </source>
</evidence>
<evidence type="ECO:0000256" key="3">
    <source>
        <dbReference type="ARBA" id="ARBA00022781"/>
    </source>
</evidence>
<dbReference type="Pfam" id="PF00213">
    <property type="entry name" value="OSCP"/>
    <property type="match status" value="1"/>
</dbReference>
<dbReference type="RefSeq" id="WP_407347037.1">
    <property type="nucleotide sequence ID" value="NZ_CP136864.1"/>
</dbReference>
<evidence type="ECO:0000256" key="8">
    <source>
        <dbReference type="HAMAP-Rule" id="MF_01416"/>
    </source>
</evidence>
<comment type="function">
    <text evidence="8">F(1)F(0) ATP synthase produces ATP from ADP in the presence of a proton or sodium gradient. F-type ATPases consist of two structural domains, F(1) containing the extramembraneous catalytic core and F(0) containing the membrane proton channel, linked together by a central stalk and a peripheral stalk. During catalysis, ATP synthesis in the catalytic domain of F(1) is coupled via a rotary mechanism of the central stalk subunits to proton translocation.</text>
</comment>
<dbReference type="PROSITE" id="PS00389">
    <property type="entry name" value="ATPASE_DELTA"/>
    <property type="match status" value="1"/>
</dbReference>
<dbReference type="InterPro" id="IPR026015">
    <property type="entry name" value="ATP_synth_OSCP/delta_N_sf"/>
</dbReference>
<dbReference type="HAMAP" id="MF_01416">
    <property type="entry name" value="ATP_synth_delta_bact"/>
    <property type="match status" value="1"/>
</dbReference>
<keyword evidence="8" id="KW-1003">Cell membrane</keyword>
<evidence type="ECO:0000256" key="7">
    <source>
        <dbReference type="ARBA" id="ARBA00023310"/>
    </source>
</evidence>
<name>A0ABZ0HZW5_9GAMM</name>
<dbReference type="InterPro" id="IPR000711">
    <property type="entry name" value="ATPase_OSCP/dsu"/>
</dbReference>
<keyword evidence="4 8" id="KW-0406">Ion transport</keyword>
<sequence length="178" mass="19505">MAELSTLARPYARAAFEYASTENALNEWLSELQLVSVVVADEAVRNLLGDPSLTTEKQADAFIGLLGDELGDSRKRFLHVLAENRRLGLVPNILTQFAQLKAQREQSVDVEMVSPFEVPDAVRDRISQALSKRLDREVVMSTSIDSSLLGGVLIRAGDLVIDGSVRGRLNKLAEALTN</sequence>
<comment type="function">
    <text evidence="8">This protein is part of the stalk that links CF(0) to CF(1). It either transmits conformational changes from CF(0) to CF(1) or is implicated in proton conduction.</text>
</comment>
<dbReference type="Proteomes" id="UP001626537">
    <property type="component" value="Chromosome"/>
</dbReference>
<proteinExistence type="inferred from homology"/>
<dbReference type="NCBIfam" id="TIGR01145">
    <property type="entry name" value="ATP_synt_delta"/>
    <property type="match status" value="1"/>
</dbReference>
<evidence type="ECO:0000256" key="6">
    <source>
        <dbReference type="ARBA" id="ARBA00023196"/>
    </source>
</evidence>
<dbReference type="PANTHER" id="PTHR11910">
    <property type="entry name" value="ATP SYNTHASE DELTA CHAIN"/>
    <property type="match status" value="1"/>
</dbReference>
<dbReference type="Gene3D" id="1.10.520.20">
    <property type="entry name" value="N-terminal domain of the delta subunit of the F1F0-ATP synthase"/>
    <property type="match status" value="1"/>
</dbReference>